<organism evidence="3 4">
    <name type="scientific">Rhodotorula diobovata</name>
    <dbReference type="NCBI Taxonomy" id="5288"/>
    <lineage>
        <taxon>Eukaryota</taxon>
        <taxon>Fungi</taxon>
        <taxon>Dikarya</taxon>
        <taxon>Basidiomycota</taxon>
        <taxon>Pucciniomycotina</taxon>
        <taxon>Microbotryomycetes</taxon>
        <taxon>Sporidiobolales</taxon>
        <taxon>Sporidiobolaceae</taxon>
        <taxon>Rhodotorula</taxon>
    </lineage>
</organism>
<dbReference type="OrthoDB" id="5370059at2759"/>
<protein>
    <submittedName>
        <fullName evidence="3">Regulator of chromosome condensation, RCC1</fullName>
    </submittedName>
</protein>
<dbReference type="PROSITE" id="PS50012">
    <property type="entry name" value="RCC1_3"/>
    <property type="match status" value="1"/>
</dbReference>
<dbReference type="Gene3D" id="2.130.10.30">
    <property type="entry name" value="Regulator of chromosome condensation 1/beta-lactamase-inhibitor protein II"/>
    <property type="match status" value="1"/>
</dbReference>
<evidence type="ECO:0000256" key="2">
    <source>
        <dbReference type="SAM" id="MobiDB-lite"/>
    </source>
</evidence>
<dbReference type="InterPro" id="IPR009091">
    <property type="entry name" value="RCC1/BLIP-II"/>
</dbReference>
<evidence type="ECO:0000256" key="1">
    <source>
        <dbReference type="PROSITE-ProRule" id="PRU00235"/>
    </source>
</evidence>
<dbReference type="GO" id="GO:0005085">
    <property type="term" value="F:guanyl-nucleotide exchange factor activity"/>
    <property type="evidence" value="ECO:0007669"/>
    <property type="project" value="TreeGrafter"/>
</dbReference>
<dbReference type="PANTHER" id="PTHR45982:SF1">
    <property type="entry name" value="REGULATOR OF CHROMOSOME CONDENSATION"/>
    <property type="match status" value="1"/>
</dbReference>
<dbReference type="Pfam" id="PF00415">
    <property type="entry name" value="RCC1"/>
    <property type="match status" value="1"/>
</dbReference>
<gene>
    <name evidence="3" type="ORF">DMC30DRAFT_415633</name>
</gene>
<feature type="repeat" description="RCC1" evidence="1">
    <location>
        <begin position="259"/>
        <end position="314"/>
    </location>
</feature>
<dbReference type="PRINTS" id="PR00633">
    <property type="entry name" value="RCCNDNSATION"/>
</dbReference>
<dbReference type="PANTHER" id="PTHR45982">
    <property type="entry name" value="REGULATOR OF CHROMOSOME CONDENSATION"/>
    <property type="match status" value="1"/>
</dbReference>
<dbReference type="SUPFAM" id="SSF50985">
    <property type="entry name" value="RCC1/BLIP-II"/>
    <property type="match status" value="1"/>
</dbReference>
<dbReference type="Proteomes" id="UP000311382">
    <property type="component" value="Unassembled WGS sequence"/>
</dbReference>
<keyword evidence="4" id="KW-1185">Reference proteome</keyword>
<proteinExistence type="predicted"/>
<feature type="region of interest" description="Disordered" evidence="2">
    <location>
        <begin position="208"/>
        <end position="227"/>
    </location>
</feature>
<evidence type="ECO:0000313" key="3">
    <source>
        <dbReference type="EMBL" id="TNY21880.1"/>
    </source>
</evidence>
<dbReference type="InterPro" id="IPR000408">
    <property type="entry name" value="Reg_chr_condens"/>
</dbReference>
<evidence type="ECO:0000313" key="4">
    <source>
        <dbReference type="Proteomes" id="UP000311382"/>
    </source>
</evidence>
<dbReference type="AlphaFoldDB" id="A0A5C5FYH5"/>
<reference evidence="3 4" key="1">
    <citation type="submission" date="2019-03" db="EMBL/GenBank/DDBJ databases">
        <title>Rhodosporidium diobovatum UCD-FST 08-225 genome sequencing, assembly, and annotation.</title>
        <authorList>
            <person name="Fakankun I.U."/>
            <person name="Fristensky B."/>
            <person name="Levin D.B."/>
        </authorList>
    </citation>
    <scope>NUCLEOTIDE SEQUENCE [LARGE SCALE GENOMIC DNA]</scope>
    <source>
        <strain evidence="3 4">UCD-FST 08-225</strain>
    </source>
</reference>
<dbReference type="InterPro" id="IPR051553">
    <property type="entry name" value="Ran_GTPase-activating"/>
</dbReference>
<comment type="caution">
    <text evidence="3">The sequence shown here is derived from an EMBL/GenBank/DDBJ whole genome shotgun (WGS) entry which is preliminary data.</text>
</comment>
<accession>A0A5C5FYH5</accession>
<dbReference type="GO" id="GO:0005737">
    <property type="term" value="C:cytoplasm"/>
    <property type="evidence" value="ECO:0007669"/>
    <property type="project" value="TreeGrafter"/>
</dbReference>
<dbReference type="STRING" id="5288.A0A5C5FYH5"/>
<name>A0A5C5FYH5_9BASI</name>
<dbReference type="EMBL" id="SOZI01000035">
    <property type="protein sequence ID" value="TNY21880.1"/>
    <property type="molecule type" value="Genomic_DNA"/>
</dbReference>
<sequence length="375" mass="39336">MAVLACGSNAFRQLADSNDLALPDVVPLPDAVSLEAASWSQSLVRNAKGELRCLGHPLAGRQLPTTPVKRWLGQEEFCATVGNDGTLMWLEGGQAKNQYDLADVNGRGELLAVSRAGATNLQAAPGLRHEGALRLDNSLADVFDSADDDGVVPPSSDPPPGSPALDDTSRRDVRELAAGAAHFLALISSGHHLVNDVHACGDSRYGQAGPFPSASQDSPRQGAPHYTSPRLNHLAFFDGLHPSQVSCGAFSSCVVTRDGAAYVFGSNKEGQLGLGADEPGGAEPALVELQGEGEDEEVEQVACGAAHSVLLTRSGQVWVTGANHDGQLGLGDLAPRRTWVRNRAVEDAAVAKCSSGAKRIKRVVCSRASTYFECE</sequence>
<feature type="region of interest" description="Disordered" evidence="2">
    <location>
        <begin position="144"/>
        <end position="169"/>
    </location>
</feature>